<feature type="domain" description="FAD-binding PCMH-type" evidence="7">
    <location>
        <begin position="80"/>
        <end position="250"/>
    </location>
</feature>
<keyword evidence="9" id="KW-1185">Reference proteome</keyword>
<dbReference type="Pfam" id="PF08031">
    <property type="entry name" value="BBE"/>
    <property type="match status" value="1"/>
</dbReference>
<dbReference type="InterPro" id="IPR036318">
    <property type="entry name" value="FAD-bd_PCMH-like_sf"/>
</dbReference>
<feature type="signal peptide" evidence="6">
    <location>
        <begin position="1"/>
        <end position="29"/>
    </location>
</feature>
<protein>
    <submittedName>
        <fullName evidence="8">FAD/FMN-containing dehydrogenase</fullName>
    </submittedName>
</protein>
<organism evidence="8 9">
    <name type="scientific">Kineosporia succinea</name>
    <dbReference type="NCBI Taxonomy" id="84632"/>
    <lineage>
        <taxon>Bacteria</taxon>
        <taxon>Bacillati</taxon>
        <taxon>Actinomycetota</taxon>
        <taxon>Actinomycetes</taxon>
        <taxon>Kineosporiales</taxon>
        <taxon>Kineosporiaceae</taxon>
        <taxon>Kineosporia</taxon>
    </lineage>
</organism>
<dbReference type="Proteomes" id="UP001235712">
    <property type="component" value="Unassembled WGS sequence"/>
</dbReference>
<dbReference type="PANTHER" id="PTHR42973:SF39">
    <property type="entry name" value="FAD-BINDING PCMH-TYPE DOMAIN-CONTAINING PROTEIN"/>
    <property type="match status" value="1"/>
</dbReference>
<dbReference type="PANTHER" id="PTHR42973">
    <property type="entry name" value="BINDING OXIDOREDUCTASE, PUTATIVE (AFU_ORTHOLOGUE AFUA_1G17690)-RELATED"/>
    <property type="match status" value="1"/>
</dbReference>
<evidence type="ECO:0000256" key="4">
    <source>
        <dbReference type="ARBA" id="ARBA00022827"/>
    </source>
</evidence>
<dbReference type="InterPro" id="IPR012951">
    <property type="entry name" value="BBE"/>
</dbReference>
<dbReference type="Pfam" id="PF01565">
    <property type="entry name" value="FAD_binding_4"/>
    <property type="match status" value="1"/>
</dbReference>
<keyword evidence="6" id="KW-0732">Signal</keyword>
<keyword evidence="4" id="KW-0274">FAD</keyword>
<evidence type="ECO:0000256" key="5">
    <source>
        <dbReference type="ARBA" id="ARBA00023002"/>
    </source>
</evidence>
<dbReference type="InterPro" id="IPR006094">
    <property type="entry name" value="Oxid_FAD_bind_N"/>
</dbReference>
<evidence type="ECO:0000313" key="9">
    <source>
        <dbReference type="Proteomes" id="UP001235712"/>
    </source>
</evidence>
<dbReference type="InterPro" id="IPR006093">
    <property type="entry name" value="Oxy_OxRdtase_FAD_BS"/>
</dbReference>
<gene>
    <name evidence="8" type="ORF">J2S57_005665</name>
</gene>
<feature type="chain" id="PRO_5045842132" evidence="6">
    <location>
        <begin position="30"/>
        <end position="485"/>
    </location>
</feature>
<keyword evidence="5" id="KW-0560">Oxidoreductase</keyword>
<dbReference type="InterPro" id="IPR016167">
    <property type="entry name" value="FAD-bd_PCMH_sub1"/>
</dbReference>
<dbReference type="InterPro" id="IPR016169">
    <property type="entry name" value="FAD-bd_PCMH_sub2"/>
</dbReference>
<reference evidence="8 9" key="1">
    <citation type="submission" date="2023-07" db="EMBL/GenBank/DDBJ databases">
        <title>Sequencing the genomes of 1000 actinobacteria strains.</title>
        <authorList>
            <person name="Klenk H.-P."/>
        </authorList>
    </citation>
    <scope>NUCLEOTIDE SEQUENCE [LARGE SCALE GENOMIC DNA]</scope>
    <source>
        <strain evidence="8 9">DSM 44388</strain>
    </source>
</reference>
<dbReference type="Gene3D" id="3.40.462.20">
    <property type="match status" value="1"/>
</dbReference>
<evidence type="ECO:0000256" key="2">
    <source>
        <dbReference type="ARBA" id="ARBA00005466"/>
    </source>
</evidence>
<evidence type="ECO:0000256" key="3">
    <source>
        <dbReference type="ARBA" id="ARBA00022630"/>
    </source>
</evidence>
<dbReference type="PROSITE" id="PS51387">
    <property type="entry name" value="FAD_PCMH"/>
    <property type="match status" value="1"/>
</dbReference>
<name>A0ABT9PB39_9ACTN</name>
<evidence type="ECO:0000256" key="1">
    <source>
        <dbReference type="ARBA" id="ARBA00001974"/>
    </source>
</evidence>
<dbReference type="InterPro" id="IPR050416">
    <property type="entry name" value="FAD-linked_Oxidoreductase"/>
</dbReference>
<dbReference type="Gene3D" id="3.30.43.10">
    <property type="entry name" value="Uridine Diphospho-n-acetylenolpyruvylglucosamine Reductase, domain 2"/>
    <property type="match status" value="1"/>
</dbReference>
<comment type="similarity">
    <text evidence="2">Belongs to the oxygen-dependent FAD-linked oxidoreductase family.</text>
</comment>
<dbReference type="Gene3D" id="3.30.465.10">
    <property type="match status" value="1"/>
</dbReference>
<dbReference type="InterPro" id="IPR016166">
    <property type="entry name" value="FAD-bd_PCMH"/>
</dbReference>
<proteinExistence type="inferred from homology"/>
<dbReference type="EMBL" id="JAUSQZ010000001">
    <property type="protein sequence ID" value="MDP9829916.1"/>
    <property type="molecule type" value="Genomic_DNA"/>
</dbReference>
<evidence type="ECO:0000313" key="8">
    <source>
        <dbReference type="EMBL" id="MDP9829916.1"/>
    </source>
</evidence>
<dbReference type="PROSITE" id="PS00862">
    <property type="entry name" value="OX2_COVAL_FAD"/>
    <property type="match status" value="1"/>
</dbReference>
<dbReference type="InterPro" id="IPR006311">
    <property type="entry name" value="TAT_signal"/>
</dbReference>
<comment type="cofactor">
    <cofactor evidence="1">
        <name>FAD</name>
        <dbReference type="ChEBI" id="CHEBI:57692"/>
    </cofactor>
</comment>
<dbReference type="SUPFAM" id="SSF56176">
    <property type="entry name" value="FAD-binding/transporter-associated domain-like"/>
    <property type="match status" value="1"/>
</dbReference>
<accession>A0ABT9PB39</accession>
<dbReference type="PROSITE" id="PS51318">
    <property type="entry name" value="TAT"/>
    <property type="match status" value="1"/>
</dbReference>
<sequence length="485" mass="50645">MHTQPANRTSRRGFLTLAGAGLLAATTTAATRPANARGTARSAAGDIDWAALRTSLDGTLLRPGDTGYATASRPYNAALGTRRPAAIAQVTGRADIQRCLKRAAGHGIPVAARSGGHSYAGYSTPDGGLVIDVRRARKIVVRADHTVTVGAGAHLSEVYSALAARGRALPGGTCPTVGVAGLTLGGGIGMLARPYGLTCDHLTSAHVVTGTGELVLADARHHSDLFWSLRGGGGGQGGIVTDLTFTTVAAPTVTVFSLTFPAEATATVLSTWSQWIHQAPNAITSVCHVDGDARPTNRVVGTFVGTPSKLPPHLNALIAQIGSQPTARRTHSYTYLGAMNHFTGGKTGREKFRAASRIVPRPLTPAQAQQVVQIVAQHPEIVLLFDSLGGEVADLTPTDTAFVHRKATASVQIYTSDARGDAAVLAVQQALTPMTGSGSYVNYLNAGQKNWGQAYYGKNLTRLRKVVTTYDPHGVLDYAQNARNA</sequence>
<comment type="caution">
    <text evidence="8">The sequence shown here is derived from an EMBL/GenBank/DDBJ whole genome shotgun (WGS) entry which is preliminary data.</text>
</comment>
<evidence type="ECO:0000256" key="6">
    <source>
        <dbReference type="SAM" id="SignalP"/>
    </source>
</evidence>
<dbReference type="RefSeq" id="WP_307248594.1">
    <property type="nucleotide sequence ID" value="NZ_JAUSQZ010000001.1"/>
</dbReference>
<evidence type="ECO:0000259" key="7">
    <source>
        <dbReference type="PROSITE" id="PS51387"/>
    </source>
</evidence>
<keyword evidence="3" id="KW-0285">Flavoprotein</keyword>